<dbReference type="AlphaFoldDB" id="A0A7J6A5Z4"/>
<dbReference type="Gene3D" id="3.40.50.150">
    <property type="entry name" value="Vaccinia Virus protein VP39"/>
    <property type="match status" value="1"/>
</dbReference>
<gene>
    <name evidence="4" type="ORF">AMELA_G00197190</name>
</gene>
<dbReference type="GO" id="GO:0003838">
    <property type="term" value="F:sterol 24-C-methyltransferase activity"/>
    <property type="evidence" value="ECO:0007669"/>
    <property type="project" value="TreeGrafter"/>
</dbReference>
<comment type="similarity">
    <text evidence="2">Belongs to the class I-like SAM-binding methyltransferase superfamily. Erg6/SMT family.</text>
</comment>
<dbReference type="PANTHER" id="PTHR44068:SF1">
    <property type="entry name" value="HYPOTHETICAL LOC100005854"/>
    <property type="match status" value="1"/>
</dbReference>
<dbReference type="Proteomes" id="UP000593565">
    <property type="component" value="Unassembled WGS sequence"/>
</dbReference>
<protein>
    <recommendedName>
        <fullName evidence="3">Methyltransferase type 11 domain-containing protein</fullName>
    </recommendedName>
</protein>
<evidence type="ECO:0000256" key="1">
    <source>
        <dbReference type="ARBA" id="ARBA00022679"/>
    </source>
</evidence>
<feature type="domain" description="Methyltransferase type 11" evidence="3">
    <location>
        <begin position="50"/>
        <end position="150"/>
    </location>
</feature>
<evidence type="ECO:0000256" key="2">
    <source>
        <dbReference type="ARBA" id="ARBA00038188"/>
    </source>
</evidence>
<dbReference type="EMBL" id="JAAGNN010000017">
    <property type="protein sequence ID" value="KAF4078254.1"/>
    <property type="molecule type" value="Genomic_DNA"/>
</dbReference>
<dbReference type="Pfam" id="PF08241">
    <property type="entry name" value="Methyltransf_11"/>
    <property type="match status" value="1"/>
</dbReference>
<dbReference type="InterPro" id="IPR050447">
    <property type="entry name" value="Erg6_SMT_methyltransf"/>
</dbReference>
<accession>A0A7J6A5Z4</accession>
<dbReference type="GO" id="GO:0016126">
    <property type="term" value="P:sterol biosynthetic process"/>
    <property type="evidence" value="ECO:0007669"/>
    <property type="project" value="TreeGrafter"/>
</dbReference>
<evidence type="ECO:0000313" key="4">
    <source>
        <dbReference type="EMBL" id="KAF4078254.1"/>
    </source>
</evidence>
<dbReference type="CDD" id="cd02440">
    <property type="entry name" value="AdoMet_MTases"/>
    <property type="match status" value="1"/>
</dbReference>
<evidence type="ECO:0000259" key="3">
    <source>
        <dbReference type="Pfam" id="PF08241"/>
    </source>
</evidence>
<proteinExistence type="inferred from homology"/>
<name>A0A7J6A5Z4_AMEME</name>
<keyword evidence="1" id="KW-0808">Transferase</keyword>
<reference evidence="4 5" key="1">
    <citation type="submission" date="2020-02" db="EMBL/GenBank/DDBJ databases">
        <title>A chromosome-scale genome assembly of the black bullhead catfish (Ameiurus melas).</title>
        <authorList>
            <person name="Wen M."/>
            <person name="Zham M."/>
            <person name="Cabau C."/>
            <person name="Klopp C."/>
            <person name="Donnadieu C."/>
            <person name="Roques C."/>
            <person name="Bouchez O."/>
            <person name="Lampietro C."/>
            <person name="Jouanno E."/>
            <person name="Herpin A."/>
            <person name="Louis A."/>
            <person name="Berthelot C."/>
            <person name="Parey E."/>
            <person name="Roest-Crollius H."/>
            <person name="Braasch I."/>
            <person name="Postlethwait J."/>
            <person name="Robinson-Rechavi M."/>
            <person name="Echchiki A."/>
            <person name="Begum T."/>
            <person name="Montfort J."/>
            <person name="Schartl M."/>
            <person name="Bobe J."/>
            <person name="Guiguen Y."/>
        </authorList>
    </citation>
    <scope>NUCLEOTIDE SEQUENCE [LARGE SCALE GENOMIC DNA]</scope>
    <source>
        <strain evidence="4">M_S1</strain>
        <tissue evidence="4">Blood</tissue>
    </source>
</reference>
<dbReference type="SUPFAM" id="SSF53335">
    <property type="entry name" value="S-adenosyl-L-methionine-dependent methyltransferases"/>
    <property type="match status" value="1"/>
</dbReference>
<organism evidence="4 5">
    <name type="scientific">Ameiurus melas</name>
    <name type="common">Black bullhead</name>
    <name type="synonym">Silurus melas</name>
    <dbReference type="NCBI Taxonomy" id="219545"/>
    <lineage>
        <taxon>Eukaryota</taxon>
        <taxon>Metazoa</taxon>
        <taxon>Chordata</taxon>
        <taxon>Craniata</taxon>
        <taxon>Vertebrata</taxon>
        <taxon>Euteleostomi</taxon>
        <taxon>Actinopterygii</taxon>
        <taxon>Neopterygii</taxon>
        <taxon>Teleostei</taxon>
        <taxon>Ostariophysi</taxon>
        <taxon>Siluriformes</taxon>
        <taxon>Ictaluridae</taxon>
        <taxon>Ameiurus</taxon>
    </lineage>
</organism>
<comment type="caution">
    <text evidence="4">The sequence shown here is derived from an EMBL/GenBank/DDBJ whole genome shotgun (WGS) entry which is preliminary data.</text>
</comment>
<dbReference type="InterPro" id="IPR013216">
    <property type="entry name" value="Methyltransf_11"/>
</dbReference>
<dbReference type="PANTHER" id="PTHR44068">
    <property type="entry name" value="ZGC:194242"/>
    <property type="match status" value="1"/>
</dbReference>
<dbReference type="GO" id="GO:0005783">
    <property type="term" value="C:endoplasmic reticulum"/>
    <property type="evidence" value="ECO:0007669"/>
    <property type="project" value="TreeGrafter"/>
</dbReference>
<keyword evidence="5" id="KW-1185">Reference proteome</keyword>
<evidence type="ECO:0000313" key="5">
    <source>
        <dbReference type="Proteomes" id="UP000593565"/>
    </source>
</evidence>
<dbReference type="InterPro" id="IPR029063">
    <property type="entry name" value="SAM-dependent_MTases_sf"/>
</dbReference>
<sequence length="212" mass="23688">MLSRKLGQQLGRPTQSLSGWLISKFLKKHNQILEENAVKLCEIQPDDTVLELGHGPGLGLQIAVQLLTGPGGTLLGVDYSKYMHHMASERMQEHIASGKVTLHCCDVAAMPLEDSSVDKVFHCNCYYFWPDLKAVTSEIHRVMKPGALMVTTLRLDRIVRLASKKVFPGENWRPEAYMEALQSCGFADVRMENRTEKLMPFQAIYATAAKGV</sequence>